<dbReference type="PANTHER" id="PTHR35317:SF11">
    <property type="entry name" value="CCHC-TYPE DOMAIN-CONTAINING PROTEIN"/>
    <property type="match status" value="1"/>
</dbReference>
<gene>
    <name evidence="2" type="ORF">CK203_013742</name>
</gene>
<reference evidence="2 3" key="1">
    <citation type="journal article" date="2018" name="PLoS Genet.">
        <title>Population sequencing reveals clonal diversity and ancestral inbreeding in the grapevine cultivar Chardonnay.</title>
        <authorList>
            <person name="Roach M.J."/>
            <person name="Johnson D.L."/>
            <person name="Bohlmann J."/>
            <person name="van Vuuren H.J."/>
            <person name="Jones S.J."/>
            <person name="Pretorius I.S."/>
            <person name="Schmidt S.A."/>
            <person name="Borneman A.R."/>
        </authorList>
    </citation>
    <scope>NUCLEOTIDE SEQUENCE [LARGE SCALE GENOMIC DNA]</scope>
    <source>
        <strain evidence="3">cv. Chardonnay</strain>
        <tissue evidence="2">Leaf</tissue>
    </source>
</reference>
<sequence>MEVEASFSSIALPVFNGDNYQIWAVRMETYLEALDLWEAIKEDYDILVLPNNPTIAQIKAHKEKKTKKSKAKACLFAVVSPTIFTRVMSLKTAKAIWDYLKEEYVGDEMIKDKLLSIANKVRLLGSKLNDSRIVEKIFVMMPERTGNFKGKYPPCQHYENKGHPPLRCWRRPDAKCSKCNKFGHEAVICKYKNQIQEADAQVADQEEEDQFFVAICFSNLKLIAITKVRIGNGDHIPVKGKGTIAISTNTGTKTILNVIFVKRDKLDKKLEPNIFVGYSSSSKAYKVYQPQTGKLIVSRDVFFNEDEK</sequence>
<evidence type="ECO:0000313" key="3">
    <source>
        <dbReference type="Proteomes" id="UP000288805"/>
    </source>
</evidence>
<dbReference type="GO" id="GO:0008270">
    <property type="term" value="F:zinc ion binding"/>
    <property type="evidence" value="ECO:0007669"/>
    <property type="project" value="InterPro"/>
</dbReference>
<evidence type="ECO:0000313" key="2">
    <source>
        <dbReference type="EMBL" id="RVX09080.1"/>
    </source>
</evidence>
<feature type="domain" description="Retroviral polymerase SH3-like" evidence="1">
    <location>
        <begin position="262"/>
        <end position="307"/>
    </location>
</feature>
<dbReference type="Proteomes" id="UP000288805">
    <property type="component" value="Unassembled WGS sequence"/>
</dbReference>
<dbReference type="EMBL" id="QGNW01000039">
    <property type="protein sequence ID" value="RVX09080.1"/>
    <property type="molecule type" value="Genomic_DNA"/>
</dbReference>
<dbReference type="InterPro" id="IPR036875">
    <property type="entry name" value="Znf_CCHC_sf"/>
</dbReference>
<dbReference type="SUPFAM" id="SSF57756">
    <property type="entry name" value="Retrovirus zinc finger-like domains"/>
    <property type="match status" value="1"/>
</dbReference>
<accession>A0A438JJF0</accession>
<proteinExistence type="predicted"/>
<dbReference type="Pfam" id="PF25597">
    <property type="entry name" value="SH3_retrovirus"/>
    <property type="match status" value="1"/>
</dbReference>
<dbReference type="AlphaFoldDB" id="A0A438JJF0"/>
<dbReference type="GO" id="GO:0003676">
    <property type="term" value="F:nucleic acid binding"/>
    <property type="evidence" value="ECO:0007669"/>
    <property type="project" value="InterPro"/>
</dbReference>
<dbReference type="Pfam" id="PF14223">
    <property type="entry name" value="Retrotran_gag_2"/>
    <property type="match status" value="1"/>
</dbReference>
<organism evidence="2 3">
    <name type="scientific">Vitis vinifera</name>
    <name type="common">Grape</name>
    <dbReference type="NCBI Taxonomy" id="29760"/>
    <lineage>
        <taxon>Eukaryota</taxon>
        <taxon>Viridiplantae</taxon>
        <taxon>Streptophyta</taxon>
        <taxon>Embryophyta</taxon>
        <taxon>Tracheophyta</taxon>
        <taxon>Spermatophyta</taxon>
        <taxon>Magnoliopsida</taxon>
        <taxon>eudicotyledons</taxon>
        <taxon>Gunneridae</taxon>
        <taxon>Pentapetalae</taxon>
        <taxon>rosids</taxon>
        <taxon>Vitales</taxon>
        <taxon>Vitaceae</taxon>
        <taxon>Viteae</taxon>
        <taxon>Vitis</taxon>
    </lineage>
</organism>
<dbReference type="InterPro" id="IPR057670">
    <property type="entry name" value="SH3_retrovirus"/>
</dbReference>
<name>A0A438JJF0_VITVI</name>
<evidence type="ECO:0000259" key="1">
    <source>
        <dbReference type="Pfam" id="PF25597"/>
    </source>
</evidence>
<dbReference type="PANTHER" id="PTHR35317">
    <property type="entry name" value="OS04G0629600 PROTEIN"/>
    <property type="match status" value="1"/>
</dbReference>
<protein>
    <recommendedName>
        <fullName evidence="1">Retroviral polymerase SH3-like domain-containing protein</fullName>
    </recommendedName>
</protein>
<comment type="caution">
    <text evidence="2">The sequence shown here is derived from an EMBL/GenBank/DDBJ whole genome shotgun (WGS) entry which is preliminary data.</text>
</comment>